<feature type="transmembrane region" description="Helical" evidence="6">
    <location>
        <begin position="374"/>
        <end position="397"/>
    </location>
</feature>
<dbReference type="InterPro" id="IPR002797">
    <property type="entry name" value="Polysacc_synth"/>
</dbReference>
<dbReference type="EMBL" id="SJPL01000001">
    <property type="protein sequence ID" value="TWT68765.1"/>
    <property type="molecule type" value="Genomic_DNA"/>
</dbReference>
<feature type="transmembrane region" description="Helical" evidence="6">
    <location>
        <begin position="155"/>
        <end position="177"/>
    </location>
</feature>
<organism evidence="7 8">
    <name type="scientific">Crateriforma conspicua</name>
    <dbReference type="NCBI Taxonomy" id="2527996"/>
    <lineage>
        <taxon>Bacteria</taxon>
        <taxon>Pseudomonadati</taxon>
        <taxon>Planctomycetota</taxon>
        <taxon>Planctomycetia</taxon>
        <taxon>Planctomycetales</taxon>
        <taxon>Planctomycetaceae</taxon>
        <taxon>Crateriforma</taxon>
    </lineage>
</organism>
<keyword evidence="5 6" id="KW-0472">Membrane</keyword>
<feature type="transmembrane region" description="Helical" evidence="6">
    <location>
        <begin position="189"/>
        <end position="210"/>
    </location>
</feature>
<dbReference type="PANTHER" id="PTHR30250">
    <property type="entry name" value="PST FAMILY PREDICTED COLANIC ACID TRANSPORTER"/>
    <property type="match status" value="1"/>
</dbReference>
<dbReference type="GO" id="GO:0005886">
    <property type="term" value="C:plasma membrane"/>
    <property type="evidence" value="ECO:0007669"/>
    <property type="project" value="UniProtKB-SubCell"/>
</dbReference>
<comment type="caution">
    <text evidence="7">The sequence shown here is derived from an EMBL/GenBank/DDBJ whole genome shotgun (WGS) entry which is preliminary data.</text>
</comment>
<keyword evidence="2" id="KW-1003">Cell membrane</keyword>
<feature type="transmembrane region" description="Helical" evidence="6">
    <location>
        <begin position="96"/>
        <end position="117"/>
    </location>
</feature>
<keyword evidence="8" id="KW-1185">Reference proteome</keyword>
<keyword evidence="3 6" id="KW-0812">Transmembrane</keyword>
<sequence>MAKPLTDRAVEIDDGLLRANILLVLTVVGSVLGFATSVFAARLLGTDEFEDYAVAVATLGLLTTISEAGVGKYAMKVLPRYRLKKRWGRLSGYYRYSAVSVLLISVALAVVMLISQWRKGGPFTSHPAAIAALFLPLTALSGVGIDLLMANRMSVFGSLVSRFLIPGSSLAVLVYLWTRGETLNSMQGVAIYGLGSALGAILCWGVLIGITDSTIRQSKPVYRTRVWMSQGFYFAVSGFLGASLFRLPIIAMEMLPIAETQVAYFAAASEIGLQVLLLSKSTDKLYQPQMSVLVQQRDIDRARQMSWKRHLFIGSLCAIFMTVVIVFGRWILRLYGDAYVAGYPALCLVSAGGCVTAYWSLAPAYLRFVNFNRFVIACEAVAAIALLGLTAVLAPMAGATGTAAAFLVVISALTIFFAITASRHLYRPVK</sequence>
<feature type="transmembrane region" description="Helical" evidence="6">
    <location>
        <begin position="311"/>
        <end position="332"/>
    </location>
</feature>
<dbReference type="RefSeq" id="WP_145295415.1">
    <property type="nucleotide sequence ID" value="NZ_CP036319.1"/>
</dbReference>
<evidence type="ECO:0000256" key="3">
    <source>
        <dbReference type="ARBA" id="ARBA00022692"/>
    </source>
</evidence>
<proteinExistence type="predicted"/>
<dbReference type="Pfam" id="PF01943">
    <property type="entry name" value="Polysacc_synt"/>
    <property type="match status" value="1"/>
</dbReference>
<gene>
    <name evidence="7" type="ORF">Pan14r_10120</name>
</gene>
<feature type="transmembrane region" description="Helical" evidence="6">
    <location>
        <begin position="52"/>
        <end position="75"/>
    </location>
</feature>
<evidence type="ECO:0000256" key="6">
    <source>
        <dbReference type="SAM" id="Phobius"/>
    </source>
</evidence>
<accession>A0A5C5Y3C8</accession>
<evidence type="ECO:0000256" key="4">
    <source>
        <dbReference type="ARBA" id="ARBA00022989"/>
    </source>
</evidence>
<dbReference type="Proteomes" id="UP000317238">
    <property type="component" value="Unassembled WGS sequence"/>
</dbReference>
<feature type="transmembrane region" description="Helical" evidence="6">
    <location>
        <begin position="21"/>
        <end position="40"/>
    </location>
</feature>
<evidence type="ECO:0000256" key="1">
    <source>
        <dbReference type="ARBA" id="ARBA00004651"/>
    </source>
</evidence>
<dbReference type="AlphaFoldDB" id="A0A5C5Y3C8"/>
<dbReference type="InterPro" id="IPR050833">
    <property type="entry name" value="Poly_Biosynth_Transport"/>
</dbReference>
<feature type="transmembrane region" description="Helical" evidence="6">
    <location>
        <begin position="231"/>
        <end position="250"/>
    </location>
</feature>
<evidence type="ECO:0000313" key="8">
    <source>
        <dbReference type="Proteomes" id="UP000317238"/>
    </source>
</evidence>
<reference evidence="7 8" key="1">
    <citation type="submission" date="2019-02" db="EMBL/GenBank/DDBJ databases">
        <title>Deep-cultivation of Planctomycetes and their phenomic and genomic characterization uncovers novel biology.</title>
        <authorList>
            <person name="Wiegand S."/>
            <person name="Jogler M."/>
            <person name="Boedeker C."/>
            <person name="Pinto D."/>
            <person name="Vollmers J."/>
            <person name="Rivas-Marin E."/>
            <person name="Kohn T."/>
            <person name="Peeters S.H."/>
            <person name="Heuer A."/>
            <person name="Rast P."/>
            <person name="Oberbeckmann S."/>
            <person name="Bunk B."/>
            <person name="Jeske O."/>
            <person name="Meyerdierks A."/>
            <person name="Storesund J.E."/>
            <person name="Kallscheuer N."/>
            <person name="Luecker S."/>
            <person name="Lage O.M."/>
            <person name="Pohl T."/>
            <person name="Merkel B.J."/>
            <person name="Hornburger P."/>
            <person name="Mueller R.-W."/>
            <person name="Bruemmer F."/>
            <person name="Labrenz M."/>
            <person name="Spormann A.M."/>
            <person name="Op Den Camp H."/>
            <person name="Overmann J."/>
            <person name="Amann R."/>
            <person name="Jetten M.S.M."/>
            <person name="Mascher T."/>
            <person name="Medema M.H."/>
            <person name="Devos D.P."/>
            <person name="Kaster A.-K."/>
            <person name="Ovreas L."/>
            <person name="Rohde M."/>
            <person name="Galperin M.Y."/>
            <person name="Jogler C."/>
        </authorList>
    </citation>
    <scope>NUCLEOTIDE SEQUENCE [LARGE SCALE GENOMIC DNA]</scope>
    <source>
        <strain evidence="7 8">Pan14r</strain>
    </source>
</reference>
<comment type="subcellular location">
    <subcellularLocation>
        <location evidence="1">Cell membrane</location>
        <topology evidence="1">Multi-pass membrane protein</topology>
    </subcellularLocation>
</comment>
<evidence type="ECO:0000256" key="2">
    <source>
        <dbReference type="ARBA" id="ARBA00022475"/>
    </source>
</evidence>
<feature type="transmembrane region" description="Helical" evidence="6">
    <location>
        <begin position="262"/>
        <end position="279"/>
    </location>
</feature>
<protein>
    <submittedName>
        <fullName evidence="7">Polysaccharide biosynthesis protein</fullName>
    </submittedName>
</protein>
<dbReference type="PANTHER" id="PTHR30250:SF11">
    <property type="entry name" value="O-ANTIGEN TRANSPORTER-RELATED"/>
    <property type="match status" value="1"/>
</dbReference>
<feature type="transmembrane region" description="Helical" evidence="6">
    <location>
        <begin position="338"/>
        <end position="362"/>
    </location>
</feature>
<feature type="transmembrane region" description="Helical" evidence="6">
    <location>
        <begin position="129"/>
        <end position="148"/>
    </location>
</feature>
<dbReference type="OrthoDB" id="277023at2"/>
<keyword evidence="4 6" id="KW-1133">Transmembrane helix</keyword>
<evidence type="ECO:0000313" key="7">
    <source>
        <dbReference type="EMBL" id="TWT68765.1"/>
    </source>
</evidence>
<feature type="transmembrane region" description="Helical" evidence="6">
    <location>
        <begin position="403"/>
        <end position="426"/>
    </location>
</feature>
<name>A0A5C5Y3C8_9PLAN</name>
<evidence type="ECO:0000256" key="5">
    <source>
        <dbReference type="ARBA" id="ARBA00023136"/>
    </source>
</evidence>